<evidence type="ECO:0000313" key="2">
    <source>
        <dbReference type="Proteomes" id="UP000319801"/>
    </source>
</evidence>
<dbReference type="Proteomes" id="UP000319801">
    <property type="component" value="Unassembled WGS sequence"/>
</dbReference>
<reference evidence="1 2" key="1">
    <citation type="journal article" date="2019" name="Genome Biol. Evol.">
        <title>Whole-Genome Sequencing of the Giant Devil Catfish, Bagarius yarrelli.</title>
        <authorList>
            <person name="Jiang W."/>
            <person name="Lv Y."/>
            <person name="Cheng L."/>
            <person name="Yang K."/>
            <person name="Chao B."/>
            <person name="Wang X."/>
            <person name="Li Y."/>
            <person name="Pan X."/>
            <person name="You X."/>
            <person name="Zhang Y."/>
            <person name="Yang J."/>
            <person name="Li J."/>
            <person name="Zhang X."/>
            <person name="Liu S."/>
            <person name="Sun C."/>
            <person name="Yang J."/>
            <person name="Shi Q."/>
        </authorList>
    </citation>
    <scope>NUCLEOTIDE SEQUENCE [LARGE SCALE GENOMIC DNA]</scope>
    <source>
        <strain evidence="1">JWS20170419001</strain>
        <tissue evidence="1">Muscle</tissue>
    </source>
</reference>
<name>A0A556TYG8_BAGYA</name>
<gene>
    <name evidence="1" type="ORF">Baya_5778</name>
</gene>
<organism evidence="1 2">
    <name type="scientific">Bagarius yarrelli</name>
    <name type="common">Goonch</name>
    <name type="synonym">Bagrus yarrelli</name>
    <dbReference type="NCBI Taxonomy" id="175774"/>
    <lineage>
        <taxon>Eukaryota</taxon>
        <taxon>Metazoa</taxon>
        <taxon>Chordata</taxon>
        <taxon>Craniata</taxon>
        <taxon>Vertebrata</taxon>
        <taxon>Euteleostomi</taxon>
        <taxon>Actinopterygii</taxon>
        <taxon>Neopterygii</taxon>
        <taxon>Teleostei</taxon>
        <taxon>Ostariophysi</taxon>
        <taxon>Siluriformes</taxon>
        <taxon>Sisoridae</taxon>
        <taxon>Sisorinae</taxon>
        <taxon>Bagarius</taxon>
    </lineage>
</organism>
<keyword evidence="2" id="KW-1185">Reference proteome</keyword>
<protein>
    <submittedName>
        <fullName evidence="1">Uncharacterized protein</fullName>
    </submittedName>
</protein>
<sequence>MESRRGEKLQRCSQIAANGKSITFDRTCSMADIHHNGNLLILFNKNGISKAAALQTRVLRIITPRTLKTLLPSCTSSIMNQFFSSPWHSLAVMSRGGAAVETGAKGQSESLAYGTELAHSTCICVAINYTGAQLLGAVH</sequence>
<proteinExistence type="predicted"/>
<accession>A0A556TYG8</accession>
<comment type="caution">
    <text evidence="1">The sequence shown here is derived from an EMBL/GenBank/DDBJ whole genome shotgun (WGS) entry which is preliminary data.</text>
</comment>
<evidence type="ECO:0000313" key="1">
    <source>
        <dbReference type="EMBL" id="TSL28263.1"/>
    </source>
</evidence>
<dbReference type="EMBL" id="VCAZ01000029">
    <property type="protein sequence ID" value="TSL28263.1"/>
    <property type="molecule type" value="Genomic_DNA"/>
</dbReference>
<dbReference type="AlphaFoldDB" id="A0A556TYG8"/>